<dbReference type="SUPFAM" id="SSF55620">
    <property type="entry name" value="Tetrahydrobiopterin biosynthesis enzymes-like"/>
    <property type="match status" value="1"/>
</dbReference>
<evidence type="ECO:0000313" key="13">
    <source>
        <dbReference type="Proteomes" id="UP000237968"/>
    </source>
</evidence>
<dbReference type="PANTHER" id="PTHR12589:SF7">
    <property type="entry name" value="6-PYRUVOYL TETRAHYDROBIOPTERIN SYNTHASE"/>
    <property type="match status" value="1"/>
</dbReference>
<feature type="binding site" evidence="11">
    <location>
        <position position="30"/>
    </location>
    <ligand>
        <name>Zn(2+)</name>
        <dbReference type="ChEBI" id="CHEBI:29105"/>
    </ligand>
</feature>
<evidence type="ECO:0000313" key="12">
    <source>
        <dbReference type="EMBL" id="PRP96518.1"/>
    </source>
</evidence>
<reference evidence="12 13" key="1">
    <citation type="submission" date="2018-03" db="EMBL/GenBank/DDBJ databases">
        <title>Draft Genome Sequences of the Obligatory Marine Myxobacteria Enhygromyxa salina SWB005.</title>
        <authorList>
            <person name="Poehlein A."/>
            <person name="Moghaddam J.A."/>
            <person name="Harms H."/>
            <person name="Alanjari M."/>
            <person name="Koenig G.M."/>
            <person name="Daniel R."/>
            <person name="Schaeberle T.F."/>
        </authorList>
    </citation>
    <scope>NUCLEOTIDE SEQUENCE [LARGE SCALE GENOMIC DNA]</scope>
    <source>
        <strain evidence="12 13">SWB005</strain>
    </source>
</reference>
<organism evidence="12 13">
    <name type="scientific">Enhygromyxa salina</name>
    <dbReference type="NCBI Taxonomy" id="215803"/>
    <lineage>
        <taxon>Bacteria</taxon>
        <taxon>Pseudomonadati</taxon>
        <taxon>Myxococcota</taxon>
        <taxon>Polyangia</taxon>
        <taxon>Nannocystales</taxon>
        <taxon>Nannocystaceae</taxon>
        <taxon>Enhygromyxa</taxon>
    </lineage>
</organism>
<dbReference type="FunFam" id="3.30.479.10:FF:000001">
    <property type="entry name" value="6-carboxy-5,6,7,8-tetrahydropterin synthase"/>
    <property type="match status" value="1"/>
</dbReference>
<evidence type="ECO:0000256" key="1">
    <source>
        <dbReference type="ARBA" id="ARBA00005061"/>
    </source>
</evidence>
<feature type="binding site" evidence="11">
    <location>
        <position position="13"/>
    </location>
    <ligand>
        <name>Zn(2+)</name>
        <dbReference type="ChEBI" id="CHEBI:29105"/>
    </ligand>
</feature>
<comment type="cofactor">
    <cofactor evidence="9 11">
        <name>Zn(2+)</name>
        <dbReference type="ChEBI" id="CHEBI:29105"/>
    </cofactor>
    <text evidence="9 11">Binds 1 zinc ion per subunit.</text>
</comment>
<evidence type="ECO:0000256" key="2">
    <source>
        <dbReference type="ARBA" id="ARBA00008900"/>
    </source>
</evidence>
<dbReference type="InterPro" id="IPR007115">
    <property type="entry name" value="6-PTP_synth/QueD"/>
</dbReference>
<dbReference type="EMBL" id="PVNK01000165">
    <property type="protein sequence ID" value="PRP96518.1"/>
    <property type="molecule type" value="Genomic_DNA"/>
</dbReference>
<dbReference type="GO" id="GO:0046872">
    <property type="term" value="F:metal ion binding"/>
    <property type="evidence" value="ECO:0007669"/>
    <property type="project" value="UniProtKB-KW"/>
</dbReference>
<evidence type="ECO:0000256" key="5">
    <source>
        <dbReference type="ARBA" id="ARBA00022785"/>
    </source>
</evidence>
<evidence type="ECO:0000256" key="6">
    <source>
        <dbReference type="ARBA" id="ARBA00022833"/>
    </source>
</evidence>
<dbReference type="GO" id="GO:0008616">
    <property type="term" value="P:tRNA queuosine(34) biosynthetic process"/>
    <property type="evidence" value="ECO:0007669"/>
    <property type="project" value="UniProtKB-KW"/>
</dbReference>
<gene>
    <name evidence="12" type="primary">queD</name>
    <name evidence="12" type="ORF">ENSA5_35940</name>
</gene>
<dbReference type="RefSeq" id="WP_106392937.1">
    <property type="nucleotide sequence ID" value="NZ_PVNK01000165.1"/>
</dbReference>
<dbReference type="AlphaFoldDB" id="A0A2S9XUG9"/>
<keyword evidence="6 9" id="KW-0862">Zinc</keyword>
<evidence type="ECO:0000256" key="11">
    <source>
        <dbReference type="PIRSR" id="PIRSR006113-2"/>
    </source>
</evidence>
<evidence type="ECO:0000256" key="9">
    <source>
        <dbReference type="PIRNR" id="PIRNR006113"/>
    </source>
</evidence>
<dbReference type="UniPathway" id="UPA00391"/>
<evidence type="ECO:0000256" key="8">
    <source>
        <dbReference type="ARBA" id="ARBA00048807"/>
    </source>
</evidence>
<comment type="catalytic activity">
    <reaction evidence="8 9">
        <text>7,8-dihydroneopterin 3'-triphosphate + H2O = 6-carboxy-5,6,7,8-tetrahydropterin + triphosphate + acetaldehyde + 2 H(+)</text>
        <dbReference type="Rhea" id="RHEA:27966"/>
        <dbReference type="ChEBI" id="CHEBI:15343"/>
        <dbReference type="ChEBI" id="CHEBI:15377"/>
        <dbReference type="ChEBI" id="CHEBI:15378"/>
        <dbReference type="ChEBI" id="CHEBI:18036"/>
        <dbReference type="ChEBI" id="CHEBI:58462"/>
        <dbReference type="ChEBI" id="CHEBI:61032"/>
        <dbReference type="EC" id="4.1.2.50"/>
    </reaction>
</comment>
<name>A0A2S9XUG9_9BACT</name>
<keyword evidence="5 9" id="KW-0671">Queuosine biosynthesis</keyword>
<dbReference type="GO" id="GO:0070497">
    <property type="term" value="F:6-carboxytetrahydropterin synthase activity"/>
    <property type="evidence" value="ECO:0007669"/>
    <property type="project" value="UniProtKB-EC"/>
</dbReference>
<feature type="active site" description="Proton acceptor" evidence="10">
    <location>
        <position position="24"/>
    </location>
</feature>
<dbReference type="Proteomes" id="UP000237968">
    <property type="component" value="Unassembled WGS sequence"/>
</dbReference>
<dbReference type="InterPro" id="IPR038418">
    <property type="entry name" value="6-PTP_synth/QueD_sf"/>
</dbReference>
<accession>A0A2S9XUG9</accession>
<keyword evidence="7 9" id="KW-0456">Lyase</keyword>
<dbReference type="PIRSF" id="PIRSF006113">
    <property type="entry name" value="PTP_synth"/>
    <property type="match status" value="1"/>
</dbReference>
<feature type="active site" description="Charge relay system" evidence="10">
    <location>
        <position position="68"/>
    </location>
</feature>
<comment type="caution">
    <text evidence="12">The sequence shown here is derived from an EMBL/GenBank/DDBJ whole genome shotgun (WGS) entry which is preliminary data.</text>
</comment>
<dbReference type="NCBIfam" id="TIGR03367">
    <property type="entry name" value="queuosine_QueD"/>
    <property type="match status" value="1"/>
</dbReference>
<protein>
    <recommendedName>
        <fullName evidence="3 9">6-carboxy-5,6,7,8-tetrahydropterin synthase</fullName>
        <ecNumber evidence="9">4.-.-.-</ecNumber>
    </recommendedName>
</protein>
<comment type="similarity">
    <text evidence="2 9">Belongs to the PTPS family. QueD subfamily.</text>
</comment>
<proteinExistence type="inferred from homology"/>
<dbReference type="EC" id="4.-.-.-" evidence="9"/>
<keyword evidence="13" id="KW-1185">Reference proteome</keyword>
<dbReference type="Gene3D" id="3.30.479.10">
    <property type="entry name" value="6-pyruvoyl tetrahydropterin synthase/QueD"/>
    <property type="match status" value="1"/>
</dbReference>
<evidence type="ECO:0000256" key="3">
    <source>
        <dbReference type="ARBA" id="ARBA00018141"/>
    </source>
</evidence>
<evidence type="ECO:0000256" key="7">
    <source>
        <dbReference type="ARBA" id="ARBA00023239"/>
    </source>
</evidence>
<sequence>MDVFKEFRFEAAHLLPNVPPGHKCGRLHGHSFRVEVHIRGPVDPASGWVLDFADIKQAFKPLYERLDHHYLNEIPGLDNPTSENLARWIWRELGDSLPGLSKIVVRETCTSGCIYEGESD</sequence>
<feature type="active site" description="Charge relay system" evidence="10">
    <location>
        <position position="107"/>
    </location>
</feature>
<evidence type="ECO:0000256" key="10">
    <source>
        <dbReference type="PIRSR" id="PIRSR006113-1"/>
    </source>
</evidence>
<evidence type="ECO:0000256" key="4">
    <source>
        <dbReference type="ARBA" id="ARBA00022723"/>
    </source>
</evidence>
<dbReference type="PANTHER" id="PTHR12589">
    <property type="entry name" value="PYRUVOYL TETRAHYDROBIOPTERIN SYNTHASE"/>
    <property type="match status" value="1"/>
</dbReference>
<comment type="pathway">
    <text evidence="1 9">Purine metabolism; 7-cyano-7-deazaguanine biosynthesis.</text>
</comment>
<dbReference type="Pfam" id="PF01242">
    <property type="entry name" value="PTPS"/>
    <property type="match status" value="1"/>
</dbReference>
<keyword evidence="4 9" id="KW-0479">Metal-binding</keyword>
<dbReference type="OrthoDB" id="9804698at2"/>
<feature type="binding site" evidence="11">
    <location>
        <position position="28"/>
    </location>
    <ligand>
        <name>Zn(2+)</name>
        <dbReference type="ChEBI" id="CHEBI:29105"/>
    </ligand>
</feature>